<keyword evidence="1" id="KW-0812">Transmembrane</keyword>
<dbReference type="InterPro" id="IPR012495">
    <property type="entry name" value="TadE-like_dom"/>
</dbReference>
<dbReference type="RefSeq" id="WP_167225656.1">
    <property type="nucleotide sequence ID" value="NZ_VUYU01000008.1"/>
</dbReference>
<gene>
    <name evidence="3" type="ORF">F0185_14845</name>
</gene>
<dbReference type="Pfam" id="PF07811">
    <property type="entry name" value="TadE"/>
    <property type="match status" value="1"/>
</dbReference>
<keyword evidence="1" id="KW-0472">Membrane</keyword>
<name>A0ABX0LTW0_9BURK</name>
<sequence length="164" mass="17477">MKASSIMPPACARRVRGLAHIELALILMTMAVLLPLVFSFGRVFYVYSVVKQANSDAAASLATVPMSEWSISEDESSPMKARARQIARQALLEASIAPAINLVGTHISCMRPGLLGSRECGGPNRPSSITVALGVRVPVTGVMNMFNIGESIEISTTVTVPYTN</sequence>
<comment type="caution">
    <text evidence="3">The sequence shown here is derived from an EMBL/GenBank/DDBJ whole genome shotgun (WGS) entry which is preliminary data.</text>
</comment>
<accession>A0ABX0LTW0</accession>
<dbReference type="EMBL" id="VUYU01000008">
    <property type="protein sequence ID" value="NHZ34849.1"/>
    <property type="molecule type" value="Genomic_DNA"/>
</dbReference>
<dbReference type="Proteomes" id="UP000785613">
    <property type="component" value="Unassembled WGS sequence"/>
</dbReference>
<feature type="transmembrane region" description="Helical" evidence="1">
    <location>
        <begin position="21"/>
        <end position="45"/>
    </location>
</feature>
<evidence type="ECO:0000313" key="3">
    <source>
        <dbReference type="EMBL" id="NHZ34849.1"/>
    </source>
</evidence>
<proteinExistence type="predicted"/>
<reference evidence="3 4" key="1">
    <citation type="submission" date="2019-09" db="EMBL/GenBank/DDBJ databases">
        <title>Taxonomy of Antarctic Massilia spp.: description of Massilia rubra sp. nov., Massilia aquatica sp. nov., Massilia mucilaginosa sp. nov., Massilia frigida sp. nov. isolated from streams, lakes and regoliths.</title>
        <authorList>
            <person name="Holochova P."/>
            <person name="Sedlacek I."/>
            <person name="Kralova S."/>
            <person name="Maslanova I."/>
            <person name="Busse H.-J."/>
            <person name="Stankova E."/>
            <person name="Vrbovska V."/>
            <person name="Kovarovic V."/>
            <person name="Bartak M."/>
            <person name="Svec P."/>
            <person name="Pantucek R."/>
        </authorList>
    </citation>
    <scope>NUCLEOTIDE SEQUENCE [LARGE SCALE GENOMIC DNA]</scope>
    <source>
        <strain evidence="3 4">CCM 8692</strain>
    </source>
</reference>
<protein>
    <recommendedName>
        <fullName evidence="2">TadE-like domain-containing protein</fullName>
    </recommendedName>
</protein>
<evidence type="ECO:0000256" key="1">
    <source>
        <dbReference type="SAM" id="Phobius"/>
    </source>
</evidence>
<evidence type="ECO:0000313" key="4">
    <source>
        <dbReference type="Proteomes" id="UP000785613"/>
    </source>
</evidence>
<keyword evidence="1" id="KW-1133">Transmembrane helix</keyword>
<organism evidence="3 4">
    <name type="scientific">Massilia rubra</name>
    <dbReference type="NCBI Taxonomy" id="2607910"/>
    <lineage>
        <taxon>Bacteria</taxon>
        <taxon>Pseudomonadati</taxon>
        <taxon>Pseudomonadota</taxon>
        <taxon>Betaproteobacteria</taxon>
        <taxon>Burkholderiales</taxon>
        <taxon>Oxalobacteraceae</taxon>
        <taxon>Telluria group</taxon>
        <taxon>Massilia</taxon>
    </lineage>
</organism>
<evidence type="ECO:0000259" key="2">
    <source>
        <dbReference type="Pfam" id="PF07811"/>
    </source>
</evidence>
<keyword evidence="4" id="KW-1185">Reference proteome</keyword>
<feature type="domain" description="TadE-like" evidence="2">
    <location>
        <begin position="18"/>
        <end position="58"/>
    </location>
</feature>